<keyword evidence="6" id="KW-0675">Receptor</keyword>
<proteinExistence type="predicted"/>
<dbReference type="Gene3D" id="2.40.170.20">
    <property type="entry name" value="TonB-dependent receptor, beta-barrel domain"/>
    <property type="match status" value="1"/>
</dbReference>
<sequence length="980" mass="108705">MRLVSLIGLASLFLFASPTFAQDASIIGNVVDGTKAALPGATITATMIDTGRATTSVSDERGEYRLRGLAPGRYKVQAELSGFSTVVVPDIELLVGQNRSLPFAMQVASLTETLTVTGESPLVDISSTQVAGNVDRRQMEELPLQGRNWMELAMQVKGITANAVDTTPGVRDRAFQLNLDGQEITQQVAGSGFGQPKFSREAIAEFQVVTNLFDITQGRSLGIQVQAISRSGTNSYDGSVYGYFRDDKWNAKDFIANRVLPYANQQIGGAIGGPLIKDKAHFFLSLERETEPNTILTSVSALPGSSWSFDTKLIQNSFLGRADWQLSPNDHLTARASYWDWDNPFTQVAGTEHPSQAAARSRKAVNVVGTWAKVLSPTKLQEVKIGYTHFDWQNLLAVPSLLTTPNYVFPGGIIFGQRRNYPQEFFQNTISARYDLMLTADRHDMKFGGEFLRWHDTGQWQLLSRGEYIFTATPADLARRFPVDAWDDPSRWDVTGLDSIVQRFDQNFGDWTIDIPRPTWAVWFGDTWRMRSDFTVNYGIRWDADWGALDPPHITTQATFDPAPGWTYPGVALEPGAKLYPNNLRDIGSVAPRGGFTWNIGGRGDLVIRGGSGLYYSIPDSNTTFSIQSFNGERILVNSFPNDGQPGFIQDPTRGRTPEDFLSGRYPVPAQGPRVIAHDYQMPSTWQSILGMQKQIGAQLGFEADFTHWKGYHFARQRDPNLFFNPATGYNRNPAQGRPDPKYGQIQWLESNGKADYAAISTALNRRFANNWQSSVSYTYMLFMNDNTNGFQSQGNNPFDPEAEWARSTDFQRHTVRFNGIWRLPYDISVSGAYLFGSGNYYSTTIALNPFGHTGTTRLNSGTTALAIPATIVTSPTNSDTVSVSDRFEGPASIAPGEIAPRNALRGLPLHRIDFRVSKDINLGRGVRVTGIAEVFNVTNHANYGAYNGQINSTTFGQPRQNLLNAYQPRVMQLAFKVSF</sequence>
<dbReference type="Gene3D" id="2.60.40.1120">
    <property type="entry name" value="Carboxypeptidase-like, regulatory domain"/>
    <property type="match status" value="1"/>
</dbReference>
<dbReference type="EMBL" id="JF342592">
    <property type="protein sequence ID" value="AEH26531.1"/>
    <property type="molecule type" value="Genomic_DNA"/>
</dbReference>
<keyword evidence="2" id="KW-0472">Membrane</keyword>
<accession>F8TTM0</accession>
<comment type="subcellular location">
    <subcellularLocation>
        <location evidence="1">Cell outer membrane</location>
    </subcellularLocation>
</comment>
<dbReference type="InterPro" id="IPR057601">
    <property type="entry name" value="Oar-like_b-barrel"/>
</dbReference>
<feature type="domain" description="TonB-dependent transporter Oar-like beta-barrel" evidence="5">
    <location>
        <begin position="313"/>
        <end position="973"/>
    </location>
</feature>
<evidence type="ECO:0000313" key="6">
    <source>
        <dbReference type="EMBL" id="AEH26531.1"/>
    </source>
</evidence>
<dbReference type="Pfam" id="PF25183">
    <property type="entry name" value="OMP_b-brl_4"/>
    <property type="match status" value="2"/>
</dbReference>
<evidence type="ECO:0000256" key="1">
    <source>
        <dbReference type="ARBA" id="ARBA00004442"/>
    </source>
</evidence>
<evidence type="ECO:0000256" key="3">
    <source>
        <dbReference type="ARBA" id="ARBA00023237"/>
    </source>
</evidence>
<reference evidence="6" key="1">
    <citation type="journal article" date="2011" name="FEMS Microbiol. Ecol.">
        <title>Polyketide synthase pathways identified from a metagenomic library are derived from soil Acidobacteria.</title>
        <authorList>
            <person name="Parsley L.C."/>
            <person name="Linneman J."/>
            <person name="Goode A.M."/>
            <person name="Becklund K."/>
            <person name="George I."/>
            <person name="Goodman R.M."/>
            <person name="Lopanik N.B."/>
            <person name="Liles M.R."/>
        </authorList>
    </citation>
    <scope>NUCLEOTIDE SEQUENCE</scope>
</reference>
<dbReference type="SUPFAM" id="SSF56935">
    <property type="entry name" value="Porins"/>
    <property type="match status" value="1"/>
</dbReference>
<protein>
    <submittedName>
        <fullName evidence="6">TonB-dependent receptor</fullName>
    </submittedName>
</protein>
<feature type="signal peptide" evidence="4">
    <location>
        <begin position="1"/>
        <end position="21"/>
    </location>
</feature>
<feature type="chain" id="PRO_5003378846" evidence="4">
    <location>
        <begin position="22"/>
        <end position="980"/>
    </location>
</feature>
<dbReference type="AlphaFoldDB" id="F8TTM0"/>
<dbReference type="InterPro" id="IPR008969">
    <property type="entry name" value="CarboxyPept-like_regulatory"/>
</dbReference>
<evidence type="ECO:0000256" key="4">
    <source>
        <dbReference type="SAM" id="SignalP"/>
    </source>
</evidence>
<evidence type="ECO:0000259" key="5">
    <source>
        <dbReference type="Pfam" id="PF25183"/>
    </source>
</evidence>
<evidence type="ECO:0000256" key="2">
    <source>
        <dbReference type="ARBA" id="ARBA00023136"/>
    </source>
</evidence>
<feature type="domain" description="TonB-dependent transporter Oar-like beta-barrel" evidence="5">
    <location>
        <begin position="229"/>
        <end position="299"/>
    </location>
</feature>
<organism evidence="6">
    <name type="scientific">uncultured Acidobacteria bacterium A12</name>
    <dbReference type="NCBI Taxonomy" id="1036855"/>
    <lineage>
        <taxon>Bacteria</taxon>
        <taxon>Pseudomonadati</taxon>
        <taxon>Acidobacteriota</taxon>
        <taxon>environmental samples</taxon>
    </lineage>
</organism>
<keyword evidence="3" id="KW-0998">Cell outer membrane</keyword>
<name>F8TTM0_9BACT</name>
<dbReference type="InterPro" id="IPR036942">
    <property type="entry name" value="Beta-barrel_TonB_sf"/>
</dbReference>
<dbReference type="SUPFAM" id="SSF49464">
    <property type="entry name" value="Carboxypeptidase regulatory domain-like"/>
    <property type="match status" value="1"/>
</dbReference>
<keyword evidence="4" id="KW-0732">Signal</keyword>
<dbReference type="Pfam" id="PF13620">
    <property type="entry name" value="CarboxypepD_reg"/>
    <property type="match status" value="1"/>
</dbReference>
<dbReference type="GO" id="GO:0009279">
    <property type="term" value="C:cell outer membrane"/>
    <property type="evidence" value="ECO:0007669"/>
    <property type="project" value="UniProtKB-SubCell"/>
</dbReference>